<dbReference type="Proteomes" id="UP000247188">
    <property type="component" value="Segment"/>
</dbReference>
<name>A0A2U8UNX6_9CAUD</name>
<dbReference type="GeneID" id="80019275"/>
<organism evidence="1 2">
    <name type="scientific">Streptomyces phage Ibantik</name>
    <dbReference type="NCBI Taxonomy" id="2182397"/>
    <lineage>
        <taxon>Viruses</taxon>
        <taxon>Duplodnaviria</taxon>
        <taxon>Heunggongvirae</taxon>
        <taxon>Uroviricota</taxon>
        <taxon>Caudoviricetes</taxon>
        <taxon>Ibantikvirus</taxon>
        <taxon>Ibantikvirus ibantik</taxon>
    </lineage>
</organism>
<keyword evidence="2" id="KW-1185">Reference proteome</keyword>
<gene>
    <name evidence="1" type="primary">56</name>
    <name evidence="1" type="ORF">SEA_IBANTIK_56</name>
</gene>
<dbReference type="KEGG" id="vg:80019275"/>
<accession>A0A2U8UNX6</accession>
<reference evidence="2" key="1">
    <citation type="submission" date="2018-04" db="EMBL/GenBank/DDBJ databases">
        <authorList>
            <person name="Go L.Y."/>
            <person name="Mitchell J.A."/>
        </authorList>
    </citation>
    <scope>NUCLEOTIDE SEQUENCE [LARGE SCALE GENOMIC DNA]</scope>
</reference>
<evidence type="ECO:0000313" key="1">
    <source>
        <dbReference type="EMBL" id="AWN05280.1"/>
    </source>
</evidence>
<protein>
    <submittedName>
        <fullName evidence="1">Uncharacterized protein</fullName>
    </submittedName>
</protein>
<sequence>MTGLTGCYERQDVVIMARVEESAGATTLRQKGHFMIPRRLRT</sequence>
<dbReference type="RefSeq" id="YP_010754680.1">
    <property type="nucleotide sequence ID" value="NC_073462.1"/>
</dbReference>
<dbReference type="EMBL" id="MH155870">
    <property type="protein sequence ID" value="AWN05280.1"/>
    <property type="molecule type" value="Genomic_DNA"/>
</dbReference>
<evidence type="ECO:0000313" key="2">
    <source>
        <dbReference type="Proteomes" id="UP000247188"/>
    </source>
</evidence>
<proteinExistence type="predicted"/>